<organism evidence="6 7">
    <name type="scientific">Halorussus aquaticus</name>
    <dbReference type="NCBI Taxonomy" id="2953748"/>
    <lineage>
        <taxon>Archaea</taxon>
        <taxon>Methanobacteriati</taxon>
        <taxon>Methanobacteriota</taxon>
        <taxon>Stenosarchaea group</taxon>
        <taxon>Halobacteria</taxon>
        <taxon>Halobacteriales</taxon>
        <taxon>Haladaptataceae</taxon>
        <taxon>Halorussus</taxon>
    </lineage>
</organism>
<dbReference type="InterPro" id="IPR006311">
    <property type="entry name" value="TAT_signal"/>
</dbReference>
<comment type="caution">
    <text evidence="6">The sequence shown here is derived from an EMBL/GenBank/DDBJ whole genome shotgun (WGS) entry which is preliminary data.</text>
</comment>
<sequence length="702" mass="76292">MGTDNPSDFESGRRRFLKASGAGAVGISFSGAADAAERDATPESTITDAADVTAQNVSEGGVFTMGMAQQPRGLNPLSTSSAYSWVILDLVYQGGTTVDPVEFEVRPNVYTDWTVENAGGQNASPDVYFDVRDGLTWTDGEELTVEDVVFTYNYMKEQQPGRYASTIDPIETVEKASNGDWDVHMKLAKPIGTYASNQLAIPILPQHIWSNVDSYRQYSPAENDGPVGLGPGTVASYDAATAVEVQFRDDYPLGSLDWREQVDKLVAGGPFLDSVRFKIFGSDSALQQAFLRGNIDSLYDSINVSKIEQARKNQGQKLVQGDDTGFGYFAYNMRRVPLDDATFRQATSMVFDDYFWTERLQQGYSYMGDFVMPPGFTAVRPETGVEGAKLLEAPATNAFEFRQSEPGVPDIEGVRTFLTEGKVIDGNSGTYVGKEYPGSLTGVTGGQSEAKHDYTFGPVQSQVLRETDGVEQEIRVDGQTITQAHGGPLEVFVYPAKDTPKLAKMTTRWVDMLQRLGVPATVKVMSFNTMLGRVYSQEDFDIYPMGWSDLSPFATGTLYNIFHSDNADDHSELEGYDQKNTTTQLNNAMGYGLADAGADDLISRARTTMQAEKRNQIARRAIERIYLDFPYMVYGYDKVMWPVNGADFAGYVPEIPGPGAANLSVQLMQIHQSGGGGGNGGGGTTTDGGNSTASNAPADGGN</sequence>
<keyword evidence="2" id="KW-0813">Transport</keyword>
<feature type="domain" description="Solute-binding protein family 5" evidence="5">
    <location>
        <begin position="128"/>
        <end position="567"/>
    </location>
</feature>
<evidence type="ECO:0000313" key="7">
    <source>
        <dbReference type="Proteomes" id="UP001595945"/>
    </source>
</evidence>
<accession>A0ABD5Q072</accession>
<evidence type="ECO:0000256" key="4">
    <source>
        <dbReference type="SAM" id="MobiDB-lite"/>
    </source>
</evidence>
<evidence type="ECO:0000313" key="6">
    <source>
        <dbReference type="EMBL" id="MFC4824135.1"/>
    </source>
</evidence>
<dbReference type="PROSITE" id="PS51318">
    <property type="entry name" value="TAT"/>
    <property type="match status" value="1"/>
</dbReference>
<evidence type="ECO:0000256" key="2">
    <source>
        <dbReference type="ARBA" id="ARBA00022448"/>
    </source>
</evidence>
<evidence type="ECO:0000256" key="1">
    <source>
        <dbReference type="ARBA" id="ARBA00005695"/>
    </source>
</evidence>
<name>A0ABD5Q072_9EURY</name>
<dbReference type="PANTHER" id="PTHR30290:SF9">
    <property type="entry name" value="OLIGOPEPTIDE-BINDING PROTEIN APPA"/>
    <property type="match status" value="1"/>
</dbReference>
<dbReference type="CDD" id="cd00995">
    <property type="entry name" value="PBP2_NikA_DppA_OppA_like"/>
    <property type="match status" value="1"/>
</dbReference>
<evidence type="ECO:0000256" key="3">
    <source>
        <dbReference type="ARBA" id="ARBA00022729"/>
    </source>
</evidence>
<dbReference type="InterPro" id="IPR030678">
    <property type="entry name" value="Peptide/Ni-bd"/>
</dbReference>
<dbReference type="RefSeq" id="WP_254266793.1">
    <property type="nucleotide sequence ID" value="NZ_CP100400.1"/>
</dbReference>
<dbReference type="Gene3D" id="3.10.105.10">
    <property type="entry name" value="Dipeptide-binding Protein, Domain 3"/>
    <property type="match status" value="1"/>
</dbReference>
<evidence type="ECO:0000259" key="5">
    <source>
        <dbReference type="Pfam" id="PF00496"/>
    </source>
</evidence>
<feature type="compositionally biased region" description="Gly residues" evidence="4">
    <location>
        <begin position="673"/>
        <end position="686"/>
    </location>
</feature>
<reference evidence="6 7" key="1">
    <citation type="journal article" date="2019" name="Int. J. Syst. Evol. Microbiol.">
        <title>The Global Catalogue of Microorganisms (GCM) 10K type strain sequencing project: providing services to taxonomists for standard genome sequencing and annotation.</title>
        <authorList>
            <consortium name="The Broad Institute Genomics Platform"/>
            <consortium name="The Broad Institute Genome Sequencing Center for Infectious Disease"/>
            <person name="Wu L."/>
            <person name="Ma J."/>
        </authorList>
    </citation>
    <scope>NUCLEOTIDE SEQUENCE [LARGE SCALE GENOMIC DNA]</scope>
    <source>
        <strain evidence="6 7">XZYJ18</strain>
    </source>
</reference>
<gene>
    <name evidence="6" type="ORF">ACFO9K_07655</name>
</gene>
<keyword evidence="7" id="KW-1185">Reference proteome</keyword>
<dbReference type="SUPFAM" id="SSF53850">
    <property type="entry name" value="Periplasmic binding protein-like II"/>
    <property type="match status" value="1"/>
</dbReference>
<dbReference type="InterPro" id="IPR039424">
    <property type="entry name" value="SBP_5"/>
</dbReference>
<dbReference type="GO" id="GO:0042597">
    <property type="term" value="C:periplasmic space"/>
    <property type="evidence" value="ECO:0007669"/>
    <property type="project" value="UniProtKB-ARBA"/>
</dbReference>
<dbReference type="Gene3D" id="3.40.190.10">
    <property type="entry name" value="Periplasmic binding protein-like II"/>
    <property type="match status" value="1"/>
</dbReference>
<dbReference type="Proteomes" id="UP001595945">
    <property type="component" value="Unassembled WGS sequence"/>
</dbReference>
<proteinExistence type="inferred from homology"/>
<dbReference type="PIRSF" id="PIRSF002741">
    <property type="entry name" value="MppA"/>
    <property type="match status" value="1"/>
</dbReference>
<comment type="similarity">
    <text evidence="1">Belongs to the bacterial solute-binding protein 5 family.</text>
</comment>
<dbReference type="EMBL" id="JBHSHT010000001">
    <property type="protein sequence ID" value="MFC4824135.1"/>
    <property type="molecule type" value="Genomic_DNA"/>
</dbReference>
<protein>
    <submittedName>
        <fullName evidence="6">ABC transporter substrate-binding protein</fullName>
    </submittedName>
</protein>
<dbReference type="InterPro" id="IPR000914">
    <property type="entry name" value="SBP_5_dom"/>
</dbReference>
<dbReference type="Pfam" id="PF00496">
    <property type="entry name" value="SBP_bac_5"/>
    <property type="match status" value="1"/>
</dbReference>
<keyword evidence="3" id="KW-0732">Signal</keyword>
<dbReference type="GeneID" id="73045185"/>
<dbReference type="PANTHER" id="PTHR30290">
    <property type="entry name" value="PERIPLASMIC BINDING COMPONENT OF ABC TRANSPORTER"/>
    <property type="match status" value="1"/>
</dbReference>
<feature type="region of interest" description="Disordered" evidence="4">
    <location>
        <begin position="671"/>
        <end position="702"/>
    </location>
</feature>
<dbReference type="AlphaFoldDB" id="A0ABD5Q072"/>